<evidence type="ECO:0000256" key="2">
    <source>
        <dbReference type="ARBA" id="ARBA00022475"/>
    </source>
</evidence>
<dbReference type="Proteomes" id="UP000199063">
    <property type="component" value="Unassembled WGS sequence"/>
</dbReference>
<sequence length="313" mass="34119">MTTRRRAPLFLRPSWWSGRFASWGASARSAAERAETRFPVVTHLTARMISVNIFDSATRLAAQCFLTAVPLLFVVGAFAPKAVRDQLISSVSAIFGLTGASQDLLEQVYRATDDNLREATGLIGALMVLLSATACSRAMQRLCKRAWLVPRSGVRIAPWRWLAWIGVWLCLLMIQGPVRDGFGLGLWLAVPVTMLSQILLWWWSQHLLLGGLVGWRPLLPGAVLTGFAVTALFIGSKYYMPRAIDKSLTEYGSVGTVFTLLSWLIVLCVAIALGVTTGAVLAREPWLARRLGDAGPRWAAAEAGPRGRADGDG</sequence>
<feature type="transmembrane region" description="Helical" evidence="6">
    <location>
        <begin position="260"/>
        <end position="282"/>
    </location>
</feature>
<dbReference type="InterPro" id="IPR017039">
    <property type="entry name" value="Virul_fac_BrkB"/>
</dbReference>
<keyword evidence="8" id="KW-1185">Reference proteome</keyword>
<comment type="subcellular location">
    <subcellularLocation>
        <location evidence="1">Cell membrane</location>
        <topology evidence="1">Multi-pass membrane protein</topology>
    </subcellularLocation>
</comment>
<dbReference type="AlphaFoldDB" id="A0A1G9NB24"/>
<reference evidence="8" key="1">
    <citation type="submission" date="2016-10" db="EMBL/GenBank/DDBJ databases">
        <authorList>
            <person name="Varghese N."/>
            <person name="Submissions S."/>
        </authorList>
    </citation>
    <scope>NUCLEOTIDE SEQUENCE [LARGE SCALE GENOMIC DNA]</scope>
    <source>
        <strain evidence="8">CGMCC 4.7042</strain>
    </source>
</reference>
<accession>A0A1G9NB24</accession>
<evidence type="ECO:0000256" key="3">
    <source>
        <dbReference type="ARBA" id="ARBA00022692"/>
    </source>
</evidence>
<protein>
    <submittedName>
        <fullName evidence="7">Membrane protein</fullName>
    </submittedName>
</protein>
<dbReference type="RefSeq" id="WP_093652151.1">
    <property type="nucleotide sequence ID" value="NZ_FNHI01000001.1"/>
</dbReference>
<name>A0A1G9NB24_9ACTN</name>
<evidence type="ECO:0000256" key="4">
    <source>
        <dbReference type="ARBA" id="ARBA00022989"/>
    </source>
</evidence>
<feature type="transmembrane region" description="Helical" evidence="6">
    <location>
        <begin position="184"/>
        <end position="203"/>
    </location>
</feature>
<evidence type="ECO:0000256" key="5">
    <source>
        <dbReference type="ARBA" id="ARBA00023136"/>
    </source>
</evidence>
<dbReference type="GO" id="GO:0005886">
    <property type="term" value="C:plasma membrane"/>
    <property type="evidence" value="ECO:0007669"/>
    <property type="project" value="UniProtKB-SubCell"/>
</dbReference>
<feature type="transmembrane region" description="Helical" evidence="6">
    <location>
        <begin position="159"/>
        <end position="178"/>
    </location>
</feature>
<keyword evidence="5 6" id="KW-0472">Membrane</keyword>
<feature type="transmembrane region" description="Helical" evidence="6">
    <location>
        <begin position="215"/>
        <end position="240"/>
    </location>
</feature>
<dbReference type="Pfam" id="PF03631">
    <property type="entry name" value="Virul_fac_BrkB"/>
    <property type="match status" value="1"/>
</dbReference>
<feature type="transmembrane region" description="Helical" evidence="6">
    <location>
        <begin position="60"/>
        <end position="79"/>
    </location>
</feature>
<dbReference type="OrthoDB" id="3772792at2"/>
<dbReference type="EMBL" id="FNHI01000001">
    <property type="protein sequence ID" value="SDL83521.1"/>
    <property type="molecule type" value="Genomic_DNA"/>
</dbReference>
<keyword evidence="2" id="KW-1003">Cell membrane</keyword>
<gene>
    <name evidence="7" type="ORF">SAMN05444921_101577</name>
</gene>
<evidence type="ECO:0000256" key="1">
    <source>
        <dbReference type="ARBA" id="ARBA00004651"/>
    </source>
</evidence>
<proteinExistence type="predicted"/>
<dbReference type="STRING" id="1196353.SAMN05444921_101577"/>
<evidence type="ECO:0000256" key="6">
    <source>
        <dbReference type="SAM" id="Phobius"/>
    </source>
</evidence>
<dbReference type="GeneID" id="40827910"/>
<keyword evidence="3 6" id="KW-0812">Transmembrane</keyword>
<evidence type="ECO:0000313" key="7">
    <source>
        <dbReference type="EMBL" id="SDL83521.1"/>
    </source>
</evidence>
<feature type="transmembrane region" description="Helical" evidence="6">
    <location>
        <begin position="119"/>
        <end position="139"/>
    </location>
</feature>
<keyword evidence="4 6" id="KW-1133">Transmembrane helix</keyword>
<evidence type="ECO:0000313" key="8">
    <source>
        <dbReference type="Proteomes" id="UP000199063"/>
    </source>
</evidence>
<organism evidence="7 8">
    <name type="scientific">Streptomyces wuyuanensis</name>
    <dbReference type="NCBI Taxonomy" id="1196353"/>
    <lineage>
        <taxon>Bacteria</taxon>
        <taxon>Bacillati</taxon>
        <taxon>Actinomycetota</taxon>
        <taxon>Actinomycetes</taxon>
        <taxon>Kitasatosporales</taxon>
        <taxon>Streptomycetaceae</taxon>
        <taxon>Streptomyces</taxon>
    </lineage>
</organism>